<reference evidence="1" key="1">
    <citation type="submission" date="2024-05" db="EMBL/GenBank/DDBJ databases">
        <title>Whole genome shotgun sequence of Streptomyces hygroscopicus NBRC 113678.</title>
        <authorList>
            <person name="Komaki H."/>
            <person name="Tamura T."/>
        </authorList>
    </citation>
    <scope>NUCLEOTIDE SEQUENCE</scope>
    <source>
        <strain evidence="1">N11-34</strain>
    </source>
</reference>
<proteinExistence type="predicted"/>
<dbReference type="SUPFAM" id="SSF55961">
    <property type="entry name" value="Bet v1-like"/>
    <property type="match status" value="1"/>
</dbReference>
<evidence type="ECO:0000313" key="1">
    <source>
        <dbReference type="EMBL" id="GHJ26974.1"/>
    </source>
</evidence>
<dbReference type="Gene3D" id="3.30.530.20">
    <property type="match status" value="1"/>
</dbReference>
<organism evidence="1 2">
    <name type="scientific">Streptomyces hygroscopicus</name>
    <dbReference type="NCBI Taxonomy" id="1912"/>
    <lineage>
        <taxon>Bacteria</taxon>
        <taxon>Bacillati</taxon>
        <taxon>Actinomycetota</taxon>
        <taxon>Actinomycetes</taxon>
        <taxon>Kitasatosporales</taxon>
        <taxon>Streptomycetaceae</taxon>
        <taxon>Streptomyces</taxon>
        <taxon>Streptomyces violaceusniger group</taxon>
    </lineage>
</organism>
<evidence type="ECO:0000313" key="2">
    <source>
        <dbReference type="Proteomes" id="UP001054854"/>
    </source>
</evidence>
<dbReference type="Pfam" id="PF10604">
    <property type="entry name" value="Polyketide_cyc2"/>
    <property type="match status" value="1"/>
</dbReference>
<keyword evidence="2" id="KW-1185">Reference proteome</keyword>
<dbReference type="Proteomes" id="UP001054854">
    <property type="component" value="Unassembled WGS sequence"/>
</dbReference>
<sequence length="183" mass="20284">MVRPVHVHMDQDFGVTGSHTEVELLVDVPADRLWEAITDLSRIGDWSPECTYAGWLDGWSEPVVGARFEARNRFAGGLVTQVVCLVVAADRPFSFGWKVFGGSPDTEEHFATWHYELRPAEQPDRTVVRQSFTHGPGDSGARAAVRADPGNAAALLRGRLDQLRRNMTVTIEAMVRDIRNEGA</sequence>
<dbReference type="EMBL" id="BNEK01000003">
    <property type="protein sequence ID" value="GHJ26974.1"/>
    <property type="molecule type" value="Genomic_DNA"/>
</dbReference>
<evidence type="ECO:0008006" key="3">
    <source>
        <dbReference type="Google" id="ProtNLM"/>
    </source>
</evidence>
<dbReference type="InterPro" id="IPR023393">
    <property type="entry name" value="START-like_dom_sf"/>
</dbReference>
<comment type="caution">
    <text evidence="1">The sequence shown here is derived from an EMBL/GenBank/DDBJ whole genome shotgun (WGS) entry which is preliminary data.</text>
</comment>
<protein>
    <recommendedName>
        <fullName evidence="3">Polyketide cyclase</fullName>
    </recommendedName>
</protein>
<accession>A0ABQ3TUI1</accession>
<name>A0ABQ3TUI1_STRHY</name>
<dbReference type="CDD" id="cd07812">
    <property type="entry name" value="SRPBCC"/>
    <property type="match status" value="1"/>
</dbReference>
<dbReference type="InterPro" id="IPR019587">
    <property type="entry name" value="Polyketide_cyclase/dehydratase"/>
</dbReference>
<gene>
    <name evidence="1" type="ORF">TPA0910_14070</name>
</gene>